<dbReference type="GO" id="GO:0003935">
    <property type="term" value="F:GTP cyclohydrolase II activity"/>
    <property type="evidence" value="ECO:0007669"/>
    <property type="project" value="UniProtKB-UniRule"/>
</dbReference>
<dbReference type="GO" id="GO:0009231">
    <property type="term" value="P:riboflavin biosynthetic process"/>
    <property type="evidence" value="ECO:0007669"/>
    <property type="project" value="UniProtKB-UniRule"/>
</dbReference>
<evidence type="ECO:0000256" key="9">
    <source>
        <dbReference type="ARBA" id="ARBA00022741"/>
    </source>
</evidence>
<keyword evidence="14 19" id="KW-0464">Manganese</keyword>
<dbReference type="EC" id="3.5.4.25" evidence="19"/>
<dbReference type="InterPro" id="IPR000926">
    <property type="entry name" value="RibA"/>
</dbReference>
<dbReference type="InterPro" id="IPR000422">
    <property type="entry name" value="DHBP_synthase_RibB"/>
</dbReference>
<dbReference type="EMBL" id="CP017703">
    <property type="protein sequence ID" value="ASS91792.1"/>
    <property type="molecule type" value="Genomic_DNA"/>
</dbReference>
<dbReference type="Pfam" id="PF00925">
    <property type="entry name" value="GTP_cyclohydro2"/>
    <property type="match status" value="1"/>
</dbReference>
<feature type="site" description="Essential for DHBP synthase activity" evidence="19">
    <location>
        <position position="162"/>
    </location>
</feature>
<evidence type="ECO:0000256" key="19">
    <source>
        <dbReference type="HAMAP-Rule" id="MF_01283"/>
    </source>
</evidence>
<dbReference type="GO" id="GO:0000287">
    <property type="term" value="F:magnesium ion binding"/>
    <property type="evidence" value="ECO:0007669"/>
    <property type="project" value="UniProtKB-UniRule"/>
</dbReference>
<comment type="pathway">
    <text evidence="4 19">Cofactor biosynthesis; riboflavin biosynthesis; 5-amino-6-(D-ribitylamino)uracil from GTP: step 1/4.</text>
</comment>
<comment type="pathway">
    <text evidence="5 19">Cofactor biosynthesis; riboflavin biosynthesis; 2-hydroxy-3-oxobutyl phosphate from D-ribulose 5-phosphate: step 1/1.</text>
</comment>
<keyword evidence="16 19" id="KW-0511">Multifunctional enzyme</keyword>
<dbReference type="Gene3D" id="3.40.50.10990">
    <property type="entry name" value="GTP cyclohydrolase II"/>
    <property type="match status" value="1"/>
</dbReference>
<feature type="binding site" evidence="19">
    <location>
        <position position="350"/>
    </location>
    <ligand>
        <name>GTP</name>
        <dbReference type="ChEBI" id="CHEBI:37565"/>
    </ligand>
</feature>
<dbReference type="SUPFAM" id="SSF142695">
    <property type="entry name" value="RibA-like"/>
    <property type="match status" value="1"/>
</dbReference>
<dbReference type="SUPFAM" id="SSF55821">
    <property type="entry name" value="YrdC/RibB"/>
    <property type="match status" value="1"/>
</dbReference>
<feature type="binding site" evidence="19">
    <location>
        <position position="27"/>
    </location>
    <ligand>
        <name>Mg(2+)</name>
        <dbReference type="ChEBI" id="CHEBI:18420"/>
        <label>2</label>
    </ligand>
</feature>
<dbReference type="PANTHER" id="PTHR21327:SF18">
    <property type="entry name" value="3,4-DIHYDROXY-2-BUTANONE 4-PHOSPHATE SYNTHASE"/>
    <property type="match status" value="1"/>
</dbReference>
<dbReference type="UniPathway" id="UPA00275">
    <property type="reaction ID" value="UER00399"/>
</dbReference>
<comment type="cofactor">
    <cofactor evidence="2">
        <name>Mn(2+)</name>
        <dbReference type="ChEBI" id="CHEBI:29035"/>
    </cofactor>
</comment>
<comment type="cofactor">
    <cofactor evidence="19">
        <name>Zn(2+)</name>
        <dbReference type="ChEBI" id="CHEBI:29105"/>
    </cofactor>
    <text evidence="19">Binds 1 zinc ion per subunit.</text>
</comment>
<comment type="similarity">
    <text evidence="6 19">In the N-terminal section; belongs to the DHBP synthase family.</text>
</comment>
<dbReference type="HAMAP" id="MF_00179">
    <property type="entry name" value="RibA"/>
    <property type="match status" value="1"/>
</dbReference>
<dbReference type="CDD" id="cd00641">
    <property type="entry name" value="GTP_cyclohydro2"/>
    <property type="match status" value="1"/>
</dbReference>
<dbReference type="OrthoDB" id="9793111at2"/>
<evidence type="ECO:0000256" key="14">
    <source>
        <dbReference type="ARBA" id="ARBA00023211"/>
    </source>
</evidence>
<dbReference type="InterPro" id="IPR036144">
    <property type="entry name" value="RibA-like_sf"/>
</dbReference>
<comment type="catalytic activity">
    <reaction evidence="18 19">
        <text>GTP + 4 H2O = 2,5-diamino-6-hydroxy-4-(5-phosphoribosylamino)-pyrimidine + formate + 2 phosphate + 3 H(+)</text>
        <dbReference type="Rhea" id="RHEA:23704"/>
        <dbReference type="ChEBI" id="CHEBI:15377"/>
        <dbReference type="ChEBI" id="CHEBI:15378"/>
        <dbReference type="ChEBI" id="CHEBI:15740"/>
        <dbReference type="ChEBI" id="CHEBI:37565"/>
        <dbReference type="ChEBI" id="CHEBI:43474"/>
        <dbReference type="ChEBI" id="CHEBI:58614"/>
        <dbReference type="EC" id="3.5.4.25"/>
    </reaction>
</comment>
<keyword evidence="15 19" id="KW-0456">Lyase</keyword>
<dbReference type="EC" id="4.1.99.12" evidence="19"/>
<dbReference type="HAMAP" id="MF_00180">
    <property type="entry name" value="RibB"/>
    <property type="match status" value="1"/>
</dbReference>
<feature type="binding site" evidence="19">
    <location>
        <position position="31"/>
    </location>
    <ligand>
        <name>D-ribulose 5-phosphate</name>
        <dbReference type="ChEBI" id="CHEBI:58121"/>
    </ligand>
</feature>
<keyword evidence="9 19" id="KW-0547">Nucleotide-binding</keyword>
<feature type="binding site" evidence="19">
    <location>
        <position position="255"/>
    </location>
    <ligand>
        <name>Zn(2+)</name>
        <dbReference type="ChEBI" id="CHEBI:29105"/>
        <note>catalytic</note>
    </ligand>
</feature>
<feature type="binding site" evidence="19">
    <location>
        <position position="268"/>
    </location>
    <ligand>
        <name>Zn(2+)</name>
        <dbReference type="ChEBI" id="CHEBI:29105"/>
        <note>catalytic</note>
    </ligand>
</feature>
<dbReference type="GO" id="GO:0008686">
    <property type="term" value="F:3,4-dihydroxy-2-butanone-4-phosphate synthase activity"/>
    <property type="evidence" value="ECO:0007669"/>
    <property type="project" value="UniProtKB-UniRule"/>
</dbReference>
<evidence type="ECO:0000259" key="20">
    <source>
        <dbReference type="Pfam" id="PF00925"/>
    </source>
</evidence>
<dbReference type="Proteomes" id="UP000214606">
    <property type="component" value="Chromosome"/>
</dbReference>
<evidence type="ECO:0000256" key="11">
    <source>
        <dbReference type="ARBA" id="ARBA00022833"/>
    </source>
</evidence>
<accession>A0A164B3G6</accession>
<comment type="function">
    <text evidence="3 19">Catalyzes the conversion of D-ribulose 5-phosphate to formate and 3,4-dihydroxy-2-butanone 4-phosphate.</text>
</comment>
<keyword evidence="12 19" id="KW-0460">Magnesium</keyword>
<dbReference type="NCBIfam" id="TIGR00505">
    <property type="entry name" value="ribA"/>
    <property type="match status" value="1"/>
</dbReference>
<dbReference type="InterPro" id="IPR017945">
    <property type="entry name" value="DHBP_synth_RibB-like_a/b_dom"/>
</dbReference>
<keyword evidence="11 19" id="KW-0862">Zinc</keyword>
<evidence type="ECO:0000256" key="15">
    <source>
        <dbReference type="ARBA" id="ARBA00023239"/>
    </source>
</evidence>
<dbReference type="GO" id="GO:0005829">
    <property type="term" value="C:cytosol"/>
    <property type="evidence" value="ECO:0007669"/>
    <property type="project" value="TreeGrafter"/>
</dbReference>
<dbReference type="Pfam" id="PF00926">
    <property type="entry name" value="DHBP_synthase"/>
    <property type="match status" value="1"/>
</dbReference>
<dbReference type="InterPro" id="IPR016299">
    <property type="entry name" value="Riboflavin_synth_RibBA"/>
</dbReference>
<dbReference type="RefSeq" id="WP_063388637.1">
    <property type="nucleotide sequence ID" value="NZ_CP017703.1"/>
</dbReference>
<dbReference type="NCBIfam" id="TIGR00506">
    <property type="entry name" value="ribB"/>
    <property type="match status" value="1"/>
</dbReference>
<evidence type="ECO:0000256" key="8">
    <source>
        <dbReference type="ARBA" id="ARBA00022723"/>
    </source>
</evidence>
<evidence type="ECO:0000256" key="7">
    <source>
        <dbReference type="ARBA" id="ARBA00022619"/>
    </source>
</evidence>
<feature type="region of interest" description="GTP cyclohydrolase II" evidence="19">
    <location>
        <begin position="200"/>
        <end position="397"/>
    </location>
</feature>
<dbReference type="Proteomes" id="UP000076476">
    <property type="component" value="Unassembled WGS sequence"/>
</dbReference>
<evidence type="ECO:0000313" key="21">
    <source>
        <dbReference type="EMBL" id="ASS91792.1"/>
    </source>
</evidence>
<feature type="binding site" evidence="19">
    <location>
        <begin position="26"/>
        <end position="27"/>
    </location>
    <ligand>
        <name>D-ribulose 5-phosphate</name>
        <dbReference type="ChEBI" id="CHEBI:58121"/>
    </ligand>
</feature>
<evidence type="ECO:0000313" key="24">
    <source>
        <dbReference type="Proteomes" id="UP000214606"/>
    </source>
</evidence>
<comment type="function">
    <text evidence="17 19">Catalyzes the conversion of GTP to 2,5-diamino-6-ribosylamino-4(3H)-pyrimidinone 5'-phosphate (DARP), formate and pyrophosphate.</text>
</comment>
<feature type="active site" description="Nucleophile; for GTP cyclohydrolase activity" evidence="19">
    <location>
        <position position="329"/>
    </location>
</feature>
<evidence type="ECO:0000256" key="4">
    <source>
        <dbReference type="ARBA" id="ARBA00004853"/>
    </source>
</evidence>
<feature type="binding site" evidence="19">
    <location>
        <position position="266"/>
    </location>
    <ligand>
        <name>Zn(2+)</name>
        <dbReference type="ChEBI" id="CHEBI:29105"/>
        <note>catalytic</note>
    </ligand>
</feature>
<dbReference type="EMBL" id="LWBR01000035">
    <property type="protein sequence ID" value="KZN95903.1"/>
    <property type="molecule type" value="Genomic_DNA"/>
</dbReference>
<evidence type="ECO:0000256" key="12">
    <source>
        <dbReference type="ARBA" id="ARBA00022842"/>
    </source>
</evidence>
<feature type="active site" description="Proton acceptor; for GTP cyclohydrolase activity" evidence="19">
    <location>
        <position position="327"/>
    </location>
</feature>
<comment type="similarity">
    <text evidence="19">In the C-terminal section; belongs to the GTP cyclohydrolase II family.</text>
</comment>
<feature type="region of interest" description="DHBP synthase" evidence="19">
    <location>
        <begin position="1"/>
        <end position="199"/>
    </location>
</feature>
<dbReference type="GO" id="GO:0008270">
    <property type="term" value="F:zinc ion binding"/>
    <property type="evidence" value="ECO:0007669"/>
    <property type="project" value="UniProtKB-UniRule"/>
</dbReference>
<feature type="binding site" evidence="19">
    <location>
        <begin position="138"/>
        <end position="142"/>
    </location>
    <ligand>
        <name>D-ribulose 5-phosphate</name>
        <dbReference type="ChEBI" id="CHEBI:58121"/>
    </ligand>
</feature>
<dbReference type="GO" id="GO:0030145">
    <property type="term" value="F:manganese ion binding"/>
    <property type="evidence" value="ECO:0007669"/>
    <property type="project" value="UniProtKB-UniRule"/>
</dbReference>
<proteinExistence type="inferred from homology"/>
<dbReference type="Gene3D" id="3.90.870.10">
    <property type="entry name" value="DHBP synthase"/>
    <property type="match status" value="1"/>
</dbReference>
<dbReference type="InterPro" id="IPR032677">
    <property type="entry name" value="GTP_cyclohydro_II"/>
</dbReference>
<gene>
    <name evidence="19" type="primary">ribBA</name>
    <name evidence="21" type="ORF">AP3564_17460</name>
    <name evidence="22" type="ORF">AZI98_12610</name>
</gene>
<evidence type="ECO:0000256" key="1">
    <source>
        <dbReference type="ARBA" id="ARBA00000141"/>
    </source>
</evidence>
<evidence type="ECO:0000313" key="22">
    <source>
        <dbReference type="EMBL" id="KZN95903.1"/>
    </source>
</evidence>
<evidence type="ECO:0000256" key="2">
    <source>
        <dbReference type="ARBA" id="ARBA00001936"/>
    </source>
</evidence>
<evidence type="ECO:0000256" key="17">
    <source>
        <dbReference type="ARBA" id="ARBA00043932"/>
    </source>
</evidence>
<feature type="binding site" evidence="19">
    <location>
        <position position="355"/>
    </location>
    <ligand>
        <name>GTP</name>
        <dbReference type="ChEBI" id="CHEBI:37565"/>
    </ligand>
</feature>
<dbReference type="STRING" id="33936.AZI98_12610"/>
<dbReference type="HAMAP" id="MF_01283">
    <property type="entry name" value="RibBA"/>
    <property type="match status" value="1"/>
</dbReference>
<dbReference type="AlphaFoldDB" id="A0A165XDH0"/>
<evidence type="ECO:0000256" key="16">
    <source>
        <dbReference type="ARBA" id="ARBA00023268"/>
    </source>
</evidence>
<evidence type="ECO:0000256" key="10">
    <source>
        <dbReference type="ARBA" id="ARBA00022801"/>
    </source>
</evidence>
<comment type="catalytic activity">
    <reaction evidence="1 19">
        <text>D-ribulose 5-phosphate = (2S)-2-hydroxy-3-oxobutyl phosphate + formate + H(+)</text>
        <dbReference type="Rhea" id="RHEA:18457"/>
        <dbReference type="ChEBI" id="CHEBI:15378"/>
        <dbReference type="ChEBI" id="CHEBI:15740"/>
        <dbReference type="ChEBI" id="CHEBI:58121"/>
        <dbReference type="ChEBI" id="CHEBI:58830"/>
        <dbReference type="EC" id="4.1.99.12"/>
    </reaction>
</comment>
<feature type="site" description="Essential for DHBP synthase activity" evidence="19">
    <location>
        <position position="124"/>
    </location>
</feature>
<dbReference type="NCBIfam" id="NF006803">
    <property type="entry name" value="PRK09311.1"/>
    <property type="match status" value="1"/>
</dbReference>
<evidence type="ECO:0000256" key="5">
    <source>
        <dbReference type="ARBA" id="ARBA00004904"/>
    </source>
</evidence>
<name>A0A165XDH0_9BACI</name>
<reference evidence="22 23" key="1">
    <citation type="submission" date="2016-04" db="EMBL/GenBank/DDBJ databases">
        <title>Draft genome sequence of Aeribacillus pallidus 8m3 from petroleum reservoir.</title>
        <authorList>
            <person name="Poltaraus A.B."/>
            <person name="Nazina T.N."/>
            <person name="Tourova T.P."/>
            <person name="Malakho S.M."/>
            <person name="Korshunova A.V."/>
            <person name="Sokolova D.S."/>
        </authorList>
    </citation>
    <scope>NUCLEOTIDE SEQUENCE [LARGE SCALE GENOMIC DNA]</scope>
    <source>
        <strain evidence="22 23">8m3</strain>
    </source>
</reference>
<keyword evidence="23" id="KW-1185">Reference proteome</keyword>
<feature type="domain" description="GTP cyclohydrolase II" evidence="20">
    <location>
        <begin position="206"/>
        <end position="371"/>
    </location>
</feature>
<feature type="binding site" evidence="19">
    <location>
        <position position="271"/>
    </location>
    <ligand>
        <name>GTP</name>
        <dbReference type="ChEBI" id="CHEBI:37565"/>
    </ligand>
</feature>
<evidence type="ECO:0000313" key="23">
    <source>
        <dbReference type="Proteomes" id="UP000076476"/>
    </source>
</evidence>
<organism evidence="22 23">
    <name type="scientific">Aeribacillus pallidus</name>
    <dbReference type="NCBI Taxonomy" id="33936"/>
    <lineage>
        <taxon>Bacteria</taxon>
        <taxon>Bacillati</taxon>
        <taxon>Bacillota</taxon>
        <taxon>Bacilli</taxon>
        <taxon>Bacillales</taxon>
        <taxon>Bacillaceae</taxon>
        <taxon>Aeribacillus</taxon>
    </lineage>
</organism>
<comment type="cofactor">
    <cofactor evidence="19">
        <name>Mg(2+)</name>
        <dbReference type="ChEBI" id="CHEBI:18420"/>
    </cofactor>
    <cofactor evidence="19">
        <name>Mn(2+)</name>
        <dbReference type="ChEBI" id="CHEBI:29035"/>
    </cofactor>
    <text evidence="19">Binds 2 divalent metal cations per subunit. Magnesium or manganese.</text>
</comment>
<evidence type="ECO:0000256" key="13">
    <source>
        <dbReference type="ARBA" id="ARBA00023134"/>
    </source>
</evidence>
<dbReference type="GO" id="GO:0005525">
    <property type="term" value="F:GTP binding"/>
    <property type="evidence" value="ECO:0007669"/>
    <property type="project" value="UniProtKB-KW"/>
</dbReference>
<dbReference type="PIRSF" id="PIRSF001259">
    <property type="entry name" value="RibA"/>
    <property type="match status" value="1"/>
</dbReference>
<evidence type="ECO:0000256" key="18">
    <source>
        <dbReference type="ARBA" id="ARBA00049295"/>
    </source>
</evidence>
<sequence length="397" mass="44616">MFHSIEDAIADLKQGKVIIVVDDENRENEGDFVGLAEFSTPEMINFMISKGKGLVCVPITESLAHRLQLHPMVAENTDLHQTAFTVSIDHQTTTTGISAYERAKTIQSLIQPDARAEDFKRPGHVFPLIAKNEGVLKRAGHTEAAVDLAKLAGCFPAGVICEIINEDGTMARVPQLKEIAEQYNLKMITIQDLIQYRRKREELIKKEVEIELPTGFGRFKAIGYTSLYDGKEHIALVKGEIKPEHPVLVRIHSECLTGDVFHSHRCDCGPQLHSALSEIEKEGSGILLYLRQEGRGIGLINKLKAYKLQEKGYDTVEANEELGFQPDQREYAVAAQMLKDIGAKSIRLMTNNPRKMKEMQEYGLEILERVPIEIPANKDNEKYLKTKKSKLGHLLHI</sequence>
<reference evidence="21 24" key="2">
    <citation type="submission" date="2016-10" db="EMBL/GenBank/DDBJ databases">
        <title>The whole genome sequencing and assembly of Aeribacillus pallidus KCTC3564 strain.</title>
        <authorList>
            <person name="Lee Y.-J."/>
            <person name="Park M.-K."/>
            <person name="Yi H."/>
            <person name="Bahn Y.-S."/>
            <person name="Kim J.F."/>
            <person name="Lee D.-W."/>
        </authorList>
    </citation>
    <scope>NUCLEOTIDE SEQUENCE [LARGE SCALE GENOMIC DNA]</scope>
    <source>
        <strain evidence="21 24">KCTC3564</strain>
    </source>
</reference>
<protein>
    <recommendedName>
        <fullName evidence="19">Riboflavin biosynthesis protein RibBA</fullName>
    </recommendedName>
    <domain>
        <recommendedName>
            <fullName evidence="19">3,4-dihydroxy-2-butanone 4-phosphate synthase</fullName>
            <shortName evidence="19">DHBP synthase</shortName>
            <ecNumber evidence="19">4.1.99.12</ecNumber>
        </recommendedName>
    </domain>
    <domain>
        <recommendedName>
            <fullName evidence="19">GTP cyclohydrolase-2</fullName>
            <ecNumber evidence="19">3.5.4.25</ecNumber>
        </recommendedName>
        <alternativeName>
            <fullName evidence="19">GTP cyclohydrolase II</fullName>
        </alternativeName>
    </domain>
</protein>
<dbReference type="NCBIfam" id="NF001591">
    <property type="entry name" value="PRK00393.1"/>
    <property type="match status" value="1"/>
</dbReference>
<feature type="binding site" evidence="19">
    <location>
        <position position="141"/>
    </location>
    <ligand>
        <name>Mg(2+)</name>
        <dbReference type="ChEBI" id="CHEBI:18420"/>
        <label>2</label>
    </ligand>
</feature>
<accession>A0A165XDH0</accession>
<keyword evidence="8 19" id="KW-0479">Metal-binding</keyword>
<evidence type="ECO:0000256" key="6">
    <source>
        <dbReference type="ARBA" id="ARBA00005520"/>
    </source>
</evidence>
<dbReference type="KEGG" id="apak:AP3564_17460"/>
<keyword evidence="7 19" id="KW-0686">Riboflavin biosynthesis</keyword>
<evidence type="ECO:0000256" key="3">
    <source>
        <dbReference type="ARBA" id="ARBA00002284"/>
    </source>
</evidence>
<feature type="binding site" evidence="19">
    <location>
        <begin position="250"/>
        <end position="254"/>
    </location>
    <ligand>
        <name>GTP</name>
        <dbReference type="ChEBI" id="CHEBI:37565"/>
    </ligand>
</feature>
<dbReference type="FunFam" id="3.40.50.10990:FF:000001">
    <property type="entry name" value="Riboflavin biosynthesis protein RibBA"/>
    <property type="match status" value="1"/>
</dbReference>
<feature type="binding site" evidence="19">
    <location>
        <position position="315"/>
    </location>
    <ligand>
        <name>GTP</name>
        <dbReference type="ChEBI" id="CHEBI:37565"/>
    </ligand>
</feature>
<dbReference type="GeneID" id="301126707"/>
<keyword evidence="13 19" id="KW-0342">GTP-binding</keyword>
<feature type="binding site" evidence="19">
    <location>
        <begin position="293"/>
        <end position="295"/>
    </location>
    <ligand>
        <name>GTP</name>
        <dbReference type="ChEBI" id="CHEBI:37565"/>
    </ligand>
</feature>
<feature type="binding site" evidence="19">
    <location>
        <position position="27"/>
    </location>
    <ligand>
        <name>Mg(2+)</name>
        <dbReference type="ChEBI" id="CHEBI:18420"/>
        <label>1</label>
    </ligand>
</feature>
<keyword evidence="10 19" id="KW-0378">Hydrolase</keyword>
<dbReference type="PANTHER" id="PTHR21327">
    <property type="entry name" value="GTP CYCLOHYDROLASE II-RELATED"/>
    <property type="match status" value="1"/>
</dbReference>
<feature type="binding site" evidence="19">
    <location>
        <position position="162"/>
    </location>
    <ligand>
        <name>D-ribulose 5-phosphate</name>
        <dbReference type="ChEBI" id="CHEBI:58121"/>
    </ligand>
</feature>
<dbReference type="FunFam" id="3.90.870.10:FF:000001">
    <property type="entry name" value="Riboflavin biosynthesis protein RibBA"/>
    <property type="match status" value="1"/>
</dbReference>